<evidence type="ECO:0000256" key="1">
    <source>
        <dbReference type="ARBA" id="ARBA00005254"/>
    </source>
</evidence>
<evidence type="ECO:0000256" key="3">
    <source>
        <dbReference type="RuleBase" id="RU003707"/>
    </source>
</evidence>
<dbReference type="InterPro" id="IPR029045">
    <property type="entry name" value="ClpP/crotonase-like_dom_sf"/>
</dbReference>
<dbReference type="Gene3D" id="1.10.12.10">
    <property type="entry name" value="Lyase 2-enoyl-coa Hydratase, Chain A, domain 2"/>
    <property type="match status" value="1"/>
</dbReference>
<evidence type="ECO:0000313" key="4">
    <source>
        <dbReference type="EMBL" id="TDP62262.1"/>
    </source>
</evidence>
<comment type="similarity">
    <text evidence="1 3">Belongs to the enoyl-CoA hydratase/isomerase family.</text>
</comment>
<dbReference type="Pfam" id="PF00378">
    <property type="entry name" value="ECH_1"/>
    <property type="match status" value="1"/>
</dbReference>
<proteinExistence type="inferred from homology"/>
<keyword evidence="2" id="KW-0456">Lyase</keyword>
<keyword evidence="5" id="KW-1185">Reference proteome</keyword>
<organism evidence="4 5">
    <name type="scientific">Roseateles toxinivorans</name>
    <dbReference type="NCBI Taxonomy" id="270368"/>
    <lineage>
        <taxon>Bacteria</taxon>
        <taxon>Pseudomonadati</taxon>
        <taxon>Pseudomonadota</taxon>
        <taxon>Betaproteobacteria</taxon>
        <taxon>Burkholderiales</taxon>
        <taxon>Sphaerotilaceae</taxon>
        <taxon>Roseateles</taxon>
    </lineage>
</organism>
<dbReference type="OrthoDB" id="2862111at2"/>
<dbReference type="InterPro" id="IPR018376">
    <property type="entry name" value="Enoyl-CoA_hyd/isom_CS"/>
</dbReference>
<dbReference type="CDD" id="cd06558">
    <property type="entry name" value="crotonase-like"/>
    <property type="match status" value="1"/>
</dbReference>
<evidence type="ECO:0000313" key="5">
    <source>
        <dbReference type="Proteomes" id="UP000295361"/>
    </source>
</evidence>
<dbReference type="InterPro" id="IPR014748">
    <property type="entry name" value="Enoyl-CoA_hydra_C"/>
</dbReference>
<dbReference type="Gene3D" id="3.90.226.10">
    <property type="entry name" value="2-enoyl-CoA Hydratase, Chain A, domain 1"/>
    <property type="match status" value="1"/>
</dbReference>
<dbReference type="EMBL" id="SNXS01000008">
    <property type="protein sequence ID" value="TDP62262.1"/>
    <property type="molecule type" value="Genomic_DNA"/>
</dbReference>
<dbReference type="RefSeq" id="WP_133703143.1">
    <property type="nucleotide sequence ID" value="NZ_SNXS01000008.1"/>
</dbReference>
<accession>A0A4V3CSV7</accession>
<dbReference type="PANTHER" id="PTHR11941:SF54">
    <property type="entry name" value="ENOYL-COA HYDRATASE, MITOCHONDRIAL"/>
    <property type="match status" value="1"/>
</dbReference>
<dbReference type="GO" id="GO:0006635">
    <property type="term" value="P:fatty acid beta-oxidation"/>
    <property type="evidence" value="ECO:0007669"/>
    <property type="project" value="TreeGrafter"/>
</dbReference>
<protein>
    <submittedName>
        <fullName evidence="4">Enoyl-CoA hydratase/carnithine racemase</fullName>
    </submittedName>
</protein>
<comment type="caution">
    <text evidence="4">The sequence shown here is derived from an EMBL/GenBank/DDBJ whole genome shotgun (WGS) entry which is preliminary data.</text>
</comment>
<dbReference type="GO" id="GO:0016829">
    <property type="term" value="F:lyase activity"/>
    <property type="evidence" value="ECO:0007669"/>
    <property type="project" value="UniProtKB-KW"/>
</dbReference>
<dbReference type="InParanoid" id="A0A4V3CSV7"/>
<evidence type="ECO:0000256" key="2">
    <source>
        <dbReference type="ARBA" id="ARBA00023239"/>
    </source>
</evidence>
<dbReference type="Proteomes" id="UP000295361">
    <property type="component" value="Unassembled WGS sequence"/>
</dbReference>
<gene>
    <name evidence="4" type="ORF">DES47_10874</name>
</gene>
<reference evidence="4 5" key="1">
    <citation type="submission" date="2019-03" db="EMBL/GenBank/DDBJ databases">
        <title>Genomic Encyclopedia of Type Strains, Phase IV (KMG-IV): sequencing the most valuable type-strain genomes for metagenomic binning, comparative biology and taxonomic classification.</title>
        <authorList>
            <person name="Goeker M."/>
        </authorList>
    </citation>
    <scope>NUCLEOTIDE SEQUENCE [LARGE SCALE GENOMIC DNA]</scope>
    <source>
        <strain evidence="4 5">DSM 16998</strain>
    </source>
</reference>
<dbReference type="SUPFAM" id="SSF52096">
    <property type="entry name" value="ClpP/crotonase"/>
    <property type="match status" value="1"/>
</dbReference>
<dbReference type="PROSITE" id="PS00166">
    <property type="entry name" value="ENOYL_COA_HYDRATASE"/>
    <property type="match status" value="1"/>
</dbReference>
<name>A0A4V3CSV7_9BURK</name>
<dbReference type="PANTHER" id="PTHR11941">
    <property type="entry name" value="ENOYL-COA HYDRATASE-RELATED"/>
    <property type="match status" value="1"/>
</dbReference>
<dbReference type="InterPro" id="IPR001753">
    <property type="entry name" value="Enoyl-CoA_hydra/iso"/>
</dbReference>
<sequence length="252" mass="27049">MPALAPELTRDGHVATLLLRRPRVANRLEIDDIALLREHIASVNANPELRVLRLRGAGKHFCAGFNIGSVPGVDAGALFEALADDLERARPVTVAEIHGGIYGGATDLALACDFRLGARSTEMFVPAARLGLHFYRGGLQRYVTRLGLGMAKRVLLAGETLHSQQMLDCGFLDQLHDTPEALGQAAEALIAQLLAMAPLALLGMKQHLNAIARGALNEAALQADIARSVASQDLAEGVRAWSEKRQPVFRAC</sequence>
<dbReference type="AlphaFoldDB" id="A0A4V3CSV7"/>